<accession>A0A0C9XW73</accession>
<sequence length="336" mass="36640">MPLSHLWWMSLVLLGSFPCVAATSNALNRLKSVLEGIISEPRKLAIVVVCASVVVIAILIWLIHGIAGCVRKRRLRKMGGHPGVPPQPLSNDASLSELEAATKVPSPTPSSNPTSCTSLKSPLDDDVTTFNVGLPTRASSHKLSKRTSRSSHTPDRKPYRRHSQGQDSSRRDVPCLPSLNISLDGGRLPASERCESLAAEEHNPSSDAALIACQGGLRRARPSVHWLSQGCPEGRGRYHTNSTRRGQQWGTPLRDVEAVVLSHTITYPSKCVQSPSEQIPQNCVKEVSVVHGQDAVSRNPTDRNRRVNLPNRYCRPSHPTLPVDDRLPLHAAKPEG</sequence>
<dbReference type="AlphaFoldDB" id="A0A0C9XW73"/>
<feature type="compositionally biased region" description="Basic residues" evidence="1">
    <location>
        <begin position="139"/>
        <end position="149"/>
    </location>
</feature>
<gene>
    <name evidence="4" type="ORF">PISMIDRAFT_252936</name>
</gene>
<organism evidence="4 5">
    <name type="scientific">Pisolithus microcarpus 441</name>
    <dbReference type="NCBI Taxonomy" id="765257"/>
    <lineage>
        <taxon>Eukaryota</taxon>
        <taxon>Fungi</taxon>
        <taxon>Dikarya</taxon>
        <taxon>Basidiomycota</taxon>
        <taxon>Agaricomycotina</taxon>
        <taxon>Agaricomycetes</taxon>
        <taxon>Agaricomycetidae</taxon>
        <taxon>Boletales</taxon>
        <taxon>Sclerodermatineae</taxon>
        <taxon>Pisolithaceae</taxon>
        <taxon>Pisolithus</taxon>
    </lineage>
</organism>
<evidence type="ECO:0000313" key="4">
    <source>
        <dbReference type="EMBL" id="KIK16695.1"/>
    </source>
</evidence>
<proteinExistence type="predicted"/>
<evidence type="ECO:0000313" key="5">
    <source>
        <dbReference type="Proteomes" id="UP000054018"/>
    </source>
</evidence>
<keyword evidence="5" id="KW-1185">Reference proteome</keyword>
<keyword evidence="2" id="KW-1133">Transmembrane helix</keyword>
<keyword evidence="2" id="KW-0472">Membrane</keyword>
<feature type="region of interest" description="Disordered" evidence="1">
    <location>
        <begin position="99"/>
        <end position="179"/>
    </location>
</feature>
<evidence type="ECO:0000256" key="3">
    <source>
        <dbReference type="SAM" id="SignalP"/>
    </source>
</evidence>
<feature type="region of interest" description="Disordered" evidence="1">
    <location>
        <begin position="296"/>
        <end position="336"/>
    </location>
</feature>
<reference evidence="5" key="2">
    <citation type="submission" date="2015-01" db="EMBL/GenBank/DDBJ databases">
        <title>Evolutionary Origins and Diversification of the Mycorrhizal Mutualists.</title>
        <authorList>
            <consortium name="DOE Joint Genome Institute"/>
            <consortium name="Mycorrhizal Genomics Consortium"/>
            <person name="Kohler A."/>
            <person name="Kuo A."/>
            <person name="Nagy L.G."/>
            <person name="Floudas D."/>
            <person name="Copeland A."/>
            <person name="Barry K.W."/>
            <person name="Cichocki N."/>
            <person name="Veneault-Fourrey C."/>
            <person name="LaButti K."/>
            <person name="Lindquist E.A."/>
            <person name="Lipzen A."/>
            <person name="Lundell T."/>
            <person name="Morin E."/>
            <person name="Murat C."/>
            <person name="Riley R."/>
            <person name="Ohm R."/>
            <person name="Sun H."/>
            <person name="Tunlid A."/>
            <person name="Henrissat B."/>
            <person name="Grigoriev I.V."/>
            <person name="Hibbett D.S."/>
            <person name="Martin F."/>
        </authorList>
    </citation>
    <scope>NUCLEOTIDE SEQUENCE [LARGE SCALE GENOMIC DNA]</scope>
    <source>
        <strain evidence="5">441</strain>
    </source>
</reference>
<feature type="compositionally biased region" description="Basic and acidic residues" evidence="1">
    <location>
        <begin position="323"/>
        <end position="336"/>
    </location>
</feature>
<evidence type="ECO:0000256" key="2">
    <source>
        <dbReference type="SAM" id="Phobius"/>
    </source>
</evidence>
<dbReference type="HOGENOM" id="CLU_811621_0_0_1"/>
<dbReference type="EMBL" id="KN833849">
    <property type="protein sequence ID" value="KIK16695.1"/>
    <property type="molecule type" value="Genomic_DNA"/>
</dbReference>
<evidence type="ECO:0000256" key="1">
    <source>
        <dbReference type="SAM" id="MobiDB-lite"/>
    </source>
</evidence>
<feature type="signal peptide" evidence="3">
    <location>
        <begin position="1"/>
        <end position="22"/>
    </location>
</feature>
<reference evidence="4 5" key="1">
    <citation type="submission" date="2014-04" db="EMBL/GenBank/DDBJ databases">
        <authorList>
            <consortium name="DOE Joint Genome Institute"/>
            <person name="Kuo A."/>
            <person name="Kohler A."/>
            <person name="Costa M.D."/>
            <person name="Nagy L.G."/>
            <person name="Floudas D."/>
            <person name="Copeland A."/>
            <person name="Barry K.W."/>
            <person name="Cichocki N."/>
            <person name="Veneault-Fourrey C."/>
            <person name="LaButti K."/>
            <person name="Lindquist E.A."/>
            <person name="Lipzen A."/>
            <person name="Lundell T."/>
            <person name="Morin E."/>
            <person name="Murat C."/>
            <person name="Sun H."/>
            <person name="Tunlid A."/>
            <person name="Henrissat B."/>
            <person name="Grigoriev I.V."/>
            <person name="Hibbett D.S."/>
            <person name="Martin F."/>
            <person name="Nordberg H.P."/>
            <person name="Cantor M.N."/>
            <person name="Hua S.X."/>
        </authorList>
    </citation>
    <scope>NUCLEOTIDE SEQUENCE [LARGE SCALE GENOMIC DNA]</scope>
    <source>
        <strain evidence="4 5">441</strain>
    </source>
</reference>
<keyword evidence="3" id="KW-0732">Signal</keyword>
<keyword evidence="2" id="KW-0812">Transmembrane</keyword>
<name>A0A0C9XW73_9AGAM</name>
<feature type="transmembrane region" description="Helical" evidence="2">
    <location>
        <begin position="45"/>
        <end position="70"/>
    </location>
</feature>
<dbReference type="Proteomes" id="UP000054018">
    <property type="component" value="Unassembled WGS sequence"/>
</dbReference>
<feature type="chain" id="PRO_5002206128" evidence="3">
    <location>
        <begin position="23"/>
        <end position="336"/>
    </location>
</feature>
<dbReference type="OrthoDB" id="2668971at2759"/>
<feature type="compositionally biased region" description="Low complexity" evidence="1">
    <location>
        <begin position="109"/>
        <end position="118"/>
    </location>
</feature>
<protein>
    <submittedName>
        <fullName evidence="4">Uncharacterized protein</fullName>
    </submittedName>
</protein>